<dbReference type="EMBL" id="JARQZJ010000136">
    <property type="protein sequence ID" value="KAK9892633.1"/>
    <property type="molecule type" value="Genomic_DNA"/>
</dbReference>
<feature type="coiled-coil region" evidence="1">
    <location>
        <begin position="2"/>
        <end position="82"/>
    </location>
</feature>
<feature type="non-terminal residue" evidence="2">
    <location>
        <position position="367"/>
    </location>
</feature>
<organism evidence="2 3">
    <name type="scientific">Henosepilachna vigintioctopunctata</name>
    <dbReference type="NCBI Taxonomy" id="420089"/>
    <lineage>
        <taxon>Eukaryota</taxon>
        <taxon>Metazoa</taxon>
        <taxon>Ecdysozoa</taxon>
        <taxon>Arthropoda</taxon>
        <taxon>Hexapoda</taxon>
        <taxon>Insecta</taxon>
        <taxon>Pterygota</taxon>
        <taxon>Neoptera</taxon>
        <taxon>Endopterygota</taxon>
        <taxon>Coleoptera</taxon>
        <taxon>Polyphaga</taxon>
        <taxon>Cucujiformia</taxon>
        <taxon>Coccinelloidea</taxon>
        <taxon>Coccinellidae</taxon>
        <taxon>Epilachninae</taxon>
        <taxon>Epilachnini</taxon>
        <taxon>Henosepilachna</taxon>
    </lineage>
</organism>
<gene>
    <name evidence="2" type="ORF">WA026_021011</name>
</gene>
<sequence length="367" mass="42616">MNEKYKIEIEEKLEQKNSQIKNLSEKNDQLRKYIEETDLKNNNLQKGFEKLKEKKQNLEAVIVTLQQQLKSVNGELQTCKNLHTDDEIETREPSSNFRIAKQGEVVTTDQLDKMLEKLQISFEKRLDTKIQKLVENFDNKITNLKAQPDYQSNPLLFREDIKKGIKNVDKTKTTTIKGNLEVTNQNIVLDQRKLMEDIINLDKLNSEPICPTSKQTYAQIIQSNTRAMDHNTELNHGKKNNDRTALDDEKKMDAVFTTVNYKKKRNPEIVGNNKKTNSKGVPKMVSIYISRIDADSTEESIKNHLIENGIKQFEIKMGYSKYPNIYKSYIITVPSNILEKIKEPQLWPEGTSISNFLYQLAKSKEQQ</sequence>
<evidence type="ECO:0000313" key="3">
    <source>
        <dbReference type="Proteomes" id="UP001431783"/>
    </source>
</evidence>
<keyword evidence="1" id="KW-0175">Coiled coil</keyword>
<keyword evidence="3" id="KW-1185">Reference proteome</keyword>
<evidence type="ECO:0000313" key="2">
    <source>
        <dbReference type="EMBL" id="KAK9892633.1"/>
    </source>
</evidence>
<name>A0AAW1VFT0_9CUCU</name>
<accession>A0AAW1VFT0</accession>
<protein>
    <submittedName>
        <fullName evidence="2">Uncharacterized protein</fullName>
    </submittedName>
</protein>
<dbReference type="Proteomes" id="UP001431783">
    <property type="component" value="Unassembled WGS sequence"/>
</dbReference>
<evidence type="ECO:0000256" key="1">
    <source>
        <dbReference type="SAM" id="Coils"/>
    </source>
</evidence>
<comment type="caution">
    <text evidence="2">The sequence shown here is derived from an EMBL/GenBank/DDBJ whole genome shotgun (WGS) entry which is preliminary data.</text>
</comment>
<proteinExistence type="predicted"/>
<reference evidence="2 3" key="1">
    <citation type="submission" date="2023-03" db="EMBL/GenBank/DDBJ databases">
        <title>Genome insight into feeding habits of ladybird beetles.</title>
        <authorList>
            <person name="Li H.-S."/>
            <person name="Huang Y.-H."/>
            <person name="Pang H."/>
        </authorList>
    </citation>
    <scope>NUCLEOTIDE SEQUENCE [LARGE SCALE GENOMIC DNA]</scope>
    <source>
        <strain evidence="2">SYSU_2023b</strain>
        <tissue evidence="2">Whole body</tissue>
    </source>
</reference>
<dbReference type="AlphaFoldDB" id="A0AAW1VFT0"/>